<gene>
    <name evidence="6" type="ORF">C7456_11439</name>
</gene>
<dbReference type="InterPro" id="IPR015422">
    <property type="entry name" value="PyrdxlP-dep_Trfase_small"/>
</dbReference>
<evidence type="ECO:0000256" key="3">
    <source>
        <dbReference type="PIRSR" id="PIRSR000390-1"/>
    </source>
</evidence>
<dbReference type="AlphaFoldDB" id="A0A316I793"/>
<evidence type="ECO:0000256" key="2">
    <source>
        <dbReference type="ARBA" id="ARBA00037999"/>
    </source>
</evidence>
<reference evidence="6 7" key="1">
    <citation type="submission" date="2018-05" db="EMBL/GenBank/DDBJ databases">
        <title>Genomic Encyclopedia of Type Strains, Phase IV (KMG-IV): sequencing the most valuable type-strain genomes for metagenomic binning, comparative biology and taxonomic classification.</title>
        <authorList>
            <person name="Goeker M."/>
        </authorList>
    </citation>
    <scope>NUCLEOTIDE SEQUENCE [LARGE SCALE GENOMIC DNA]</scope>
    <source>
        <strain evidence="6 7">DSM 14263</strain>
    </source>
</reference>
<dbReference type="CDD" id="cd00616">
    <property type="entry name" value="AHBA_syn"/>
    <property type="match status" value="1"/>
</dbReference>
<feature type="active site" description="Proton acceptor" evidence="3">
    <location>
        <position position="208"/>
    </location>
</feature>
<evidence type="ECO:0000256" key="5">
    <source>
        <dbReference type="RuleBase" id="RU004508"/>
    </source>
</evidence>
<dbReference type="Gene3D" id="3.40.640.10">
    <property type="entry name" value="Type I PLP-dependent aspartate aminotransferase-like (Major domain)"/>
    <property type="match status" value="1"/>
</dbReference>
<name>A0A316I793_9GAMM</name>
<sequence>MTSAASLPDAVRAAAPLPDVVPVNDLGRHIAPLRPCLQEAAGQVIASGHFVLGPQVRAFEAAFADYCGVAEVVGVANGTDALELALRALGVAGGDKVLMVANAGMYGATAALACGAAPCYVDVDAATATMSPLHLEQRLRRGGDRPAAIVVTHLYGRLADMPRLLDVARAYGVPVVEDCAQAHGARGEDGRRAGSYGDAACFSFYPTKNLGALGDGGAVATNDPALAGRVRRLRQYGWSSKYRNELGGGRNSRLDELQAAFLRVMLPLLDGWNARRRGIAQAYSRGIVHPEIQVPAIDGPGHVAHLYVVRCARRAELQAHLARCGVASEVHYPLADTQQAVLAHAGPMPALPATEALCGSVLSLPCFPELDDAEVAKVIEACNAW</sequence>
<evidence type="ECO:0000256" key="1">
    <source>
        <dbReference type="ARBA" id="ARBA00022898"/>
    </source>
</evidence>
<dbReference type="Gene3D" id="3.90.1150.10">
    <property type="entry name" value="Aspartate Aminotransferase, domain 1"/>
    <property type="match status" value="1"/>
</dbReference>
<dbReference type="GO" id="GO:0030170">
    <property type="term" value="F:pyridoxal phosphate binding"/>
    <property type="evidence" value="ECO:0007669"/>
    <property type="project" value="TreeGrafter"/>
</dbReference>
<dbReference type="InterPro" id="IPR015424">
    <property type="entry name" value="PyrdxlP-dep_Trfase"/>
</dbReference>
<dbReference type="GO" id="GO:0000271">
    <property type="term" value="P:polysaccharide biosynthetic process"/>
    <property type="evidence" value="ECO:0007669"/>
    <property type="project" value="TreeGrafter"/>
</dbReference>
<feature type="modified residue" description="N6-(pyridoxal phosphate)lysine" evidence="4">
    <location>
        <position position="208"/>
    </location>
</feature>
<comment type="similarity">
    <text evidence="2 5">Belongs to the DegT/DnrJ/EryC1 family.</text>
</comment>
<dbReference type="PANTHER" id="PTHR30244:SF36">
    <property type="entry name" value="3-OXO-GLUCOSE-6-PHOSPHATE:GLUTAMATE AMINOTRANSFERASE"/>
    <property type="match status" value="1"/>
</dbReference>
<protein>
    <submittedName>
        <fullName evidence="6">dTDP-4-amino-4,6-dideoxygalactose transaminase</fullName>
    </submittedName>
</protein>
<proteinExistence type="inferred from homology"/>
<dbReference type="PANTHER" id="PTHR30244">
    <property type="entry name" value="TRANSAMINASE"/>
    <property type="match status" value="1"/>
</dbReference>
<dbReference type="EMBL" id="QGHC01000014">
    <property type="protein sequence ID" value="PWK83091.1"/>
    <property type="molecule type" value="Genomic_DNA"/>
</dbReference>
<evidence type="ECO:0000313" key="7">
    <source>
        <dbReference type="Proteomes" id="UP000245812"/>
    </source>
</evidence>
<dbReference type="InterPro" id="IPR015421">
    <property type="entry name" value="PyrdxlP-dep_Trfase_major"/>
</dbReference>
<keyword evidence="1 4" id="KW-0663">Pyridoxal phosphate</keyword>
<dbReference type="PIRSF" id="PIRSF000390">
    <property type="entry name" value="PLP_StrS"/>
    <property type="match status" value="1"/>
</dbReference>
<comment type="caution">
    <text evidence="6">The sequence shown here is derived from an EMBL/GenBank/DDBJ whole genome shotgun (WGS) entry which is preliminary data.</text>
</comment>
<evidence type="ECO:0000313" key="6">
    <source>
        <dbReference type="EMBL" id="PWK83091.1"/>
    </source>
</evidence>
<accession>A0A316I793</accession>
<dbReference type="Proteomes" id="UP000245812">
    <property type="component" value="Unassembled WGS sequence"/>
</dbReference>
<evidence type="ECO:0000256" key="4">
    <source>
        <dbReference type="PIRSR" id="PIRSR000390-2"/>
    </source>
</evidence>
<keyword evidence="7" id="KW-1185">Reference proteome</keyword>
<dbReference type="Pfam" id="PF01041">
    <property type="entry name" value="DegT_DnrJ_EryC1"/>
    <property type="match status" value="1"/>
</dbReference>
<dbReference type="SUPFAM" id="SSF53383">
    <property type="entry name" value="PLP-dependent transferases"/>
    <property type="match status" value="1"/>
</dbReference>
<organism evidence="6 7">
    <name type="scientific">Fulvimonas soli</name>
    <dbReference type="NCBI Taxonomy" id="155197"/>
    <lineage>
        <taxon>Bacteria</taxon>
        <taxon>Pseudomonadati</taxon>
        <taxon>Pseudomonadota</taxon>
        <taxon>Gammaproteobacteria</taxon>
        <taxon>Lysobacterales</taxon>
        <taxon>Rhodanobacteraceae</taxon>
        <taxon>Fulvimonas</taxon>
    </lineage>
</organism>
<dbReference type="InterPro" id="IPR000653">
    <property type="entry name" value="DegT/StrS_aminotransferase"/>
</dbReference>
<dbReference type="GO" id="GO:0008483">
    <property type="term" value="F:transaminase activity"/>
    <property type="evidence" value="ECO:0007669"/>
    <property type="project" value="TreeGrafter"/>
</dbReference>